<dbReference type="GO" id="GO:0006281">
    <property type="term" value="P:DNA repair"/>
    <property type="evidence" value="ECO:0007669"/>
    <property type="project" value="TreeGrafter"/>
</dbReference>
<evidence type="ECO:0000256" key="2">
    <source>
        <dbReference type="ARBA" id="ARBA00001946"/>
    </source>
</evidence>
<evidence type="ECO:0000256" key="7">
    <source>
        <dbReference type="ARBA" id="ARBA00022801"/>
    </source>
</evidence>
<evidence type="ECO:0000256" key="5">
    <source>
        <dbReference type="ARBA" id="ARBA00013078"/>
    </source>
</evidence>
<dbReference type="GO" id="GO:0008967">
    <property type="term" value="F:phosphoglycolate phosphatase activity"/>
    <property type="evidence" value="ECO:0007669"/>
    <property type="project" value="UniProtKB-EC"/>
</dbReference>
<comment type="similarity">
    <text evidence="4">Belongs to the HAD-like hydrolase superfamily. CbbY/CbbZ/Gph/YieH family.</text>
</comment>
<dbReference type="OrthoDB" id="9793014at2"/>
<gene>
    <name evidence="10" type="ORF">SAMN06265380_102313</name>
</gene>
<keyword evidence="9" id="KW-0119">Carbohydrate metabolism</keyword>
<dbReference type="GO" id="GO:0005829">
    <property type="term" value="C:cytosol"/>
    <property type="evidence" value="ECO:0007669"/>
    <property type="project" value="TreeGrafter"/>
</dbReference>
<keyword evidence="11" id="KW-1185">Reference proteome</keyword>
<dbReference type="Gene3D" id="3.40.50.1000">
    <property type="entry name" value="HAD superfamily/HAD-like"/>
    <property type="match status" value="1"/>
</dbReference>
<dbReference type="PRINTS" id="PR00413">
    <property type="entry name" value="HADHALOGNASE"/>
</dbReference>
<dbReference type="InterPro" id="IPR036412">
    <property type="entry name" value="HAD-like_sf"/>
</dbReference>
<dbReference type="RefSeq" id="WP_142635760.1">
    <property type="nucleotide sequence ID" value="NZ_CANMDC010000002.1"/>
</dbReference>
<keyword evidence="7" id="KW-0378">Hydrolase</keyword>
<dbReference type="InterPro" id="IPR006439">
    <property type="entry name" value="HAD-SF_hydro_IA"/>
</dbReference>
<dbReference type="EMBL" id="FXTE01000002">
    <property type="protein sequence ID" value="SMO56916.1"/>
    <property type="molecule type" value="Genomic_DNA"/>
</dbReference>
<dbReference type="InterPro" id="IPR037512">
    <property type="entry name" value="PGPase_prok"/>
</dbReference>
<evidence type="ECO:0000256" key="8">
    <source>
        <dbReference type="ARBA" id="ARBA00022842"/>
    </source>
</evidence>
<dbReference type="GO" id="GO:0046872">
    <property type="term" value="F:metal ion binding"/>
    <property type="evidence" value="ECO:0007669"/>
    <property type="project" value="UniProtKB-KW"/>
</dbReference>
<comment type="catalytic activity">
    <reaction evidence="1">
        <text>2-phosphoglycolate + H2O = glycolate + phosphate</text>
        <dbReference type="Rhea" id="RHEA:14369"/>
        <dbReference type="ChEBI" id="CHEBI:15377"/>
        <dbReference type="ChEBI" id="CHEBI:29805"/>
        <dbReference type="ChEBI" id="CHEBI:43474"/>
        <dbReference type="ChEBI" id="CHEBI:58033"/>
        <dbReference type="EC" id="3.1.3.18"/>
    </reaction>
</comment>
<dbReference type="InterPro" id="IPR023198">
    <property type="entry name" value="PGP-like_dom2"/>
</dbReference>
<proteinExistence type="inferred from homology"/>
<organism evidence="10 11">
    <name type="scientific">Ruegeria faecimaris</name>
    <dbReference type="NCBI Taxonomy" id="686389"/>
    <lineage>
        <taxon>Bacteria</taxon>
        <taxon>Pseudomonadati</taxon>
        <taxon>Pseudomonadota</taxon>
        <taxon>Alphaproteobacteria</taxon>
        <taxon>Rhodobacterales</taxon>
        <taxon>Roseobacteraceae</taxon>
        <taxon>Ruegeria</taxon>
    </lineage>
</organism>
<evidence type="ECO:0000313" key="11">
    <source>
        <dbReference type="Proteomes" id="UP000319555"/>
    </source>
</evidence>
<dbReference type="Pfam" id="PF13419">
    <property type="entry name" value="HAD_2"/>
    <property type="match status" value="1"/>
</dbReference>
<evidence type="ECO:0000256" key="9">
    <source>
        <dbReference type="ARBA" id="ARBA00023277"/>
    </source>
</evidence>
<dbReference type="InterPro" id="IPR041492">
    <property type="entry name" value="HAD_2"/>
</dbReference>
<evidence type="ECO:0000256" key="4">
    <source>
        <dbReference type="ARBA" id="ARBA00006171"/>
    </source>
</evidence>
<evidence type="ECO:0000256" key="6">
    <source>
        <dbReference type="ARBA" id="ARBA00022723"/>
    </source>
</evidence>
<dbReference type="NCBIfam" id="TIGR01449">
    <property type="entry name" value="PGP_bact"/>
    <property type="match status" value="1"/>
</dbReference>
<reference evidence="10 11" key="1">
    <citation type="submission" date="2017-05" db="EMBL/GenBank/DDBJ databases">
        <authorList>
            <person name="Varghese N."/>
            <person name="Submissions S."/>
        </authorList>
    </citation>
    <scope>NUCLEOTIDE SEQUENCE [LARGE SCALE GENOMIC DNA]</scope>
    <source>
        <strain evidence="10 11">DSM 28009</strain>
    </source>
</reference>
<accession>A0A521CBX0</accession>
<sequence>MSATIMFDLDGTLVDSLPDITAAANAMLRDTGVSPLPQDTIKQFVGNGLPKLVERMMFHCDLPMDRHAELSELTLTHYNAASSDKTVVYPGVAEALEQLRQMGCVLGVCTNKPKAPADHVLKSMGLTHHFDATLGGDSLATRKPDPAHLEASFRAVAAIGPRLFVGDSEVDAETAERAQVPFLLFTEGYRKSPVSELYHTRNFADWHEVPALVSELLGELG</sequence>
<dbReference type="PANTHER" id="PTHR43434:SF1">
    <property type="entry name" value="PHOSPHOGLYCOLATE PHOSPHATASE"/>
    <property type="match status" value="1"/>
</dbReference>
<dbReference type="InterPro" id="IPR023214">
    <property type="entry name" value="HAD_sf"/>
</dbReference>
<evidence type="ECO:0000256" key="1">
    <source>
        <dbReference type="ARBA" id="ARBA00000830"/>
    </source>
</evidence>
<dbReference type="GO" id="GO:0005975">
    <property type="term" value="P:carbohydrate metabolic process"/>
    <property type="evidence" value="ECO:0007669"/>
    <property type="project" value="InterPro"/>
</dbReference>
<dbReference type="SFLD" id="SFLDG01129">
    <property type="entry name" value="C1.5:_HAD__Beta-PGM__Phosphata"/>
    <property type="match status" value="1"/>
</dbReference>
<dbReference type="EC" id="3.1.3.18" evidence="5"/>
<dbReference type="PANTHER" id="PTHR43434">
    <property type="entry name" value="PHOSPHOGLYCOLATE PHOSPHATASE"/>
    <property type="match status" value="1"/>
</dbReference>
<keyword evidence="8" id="KW-0460">Magnesium</keyword>
<dbReference type="AlphaFoldDB" id="A0A521CBX0"/>
<comment type="cofactor">
    <cofactor evidence="2">
        <name>Mg(2+)</name>
        <dbReference type="ChEBI" id="CHEBI:18420"/>
    </cofactor>
</comment>
<name>A0A521CBX0_9RHOB</name>
<evidence type="ECO:0000256" key="3">
    <source>
        <dbReference type="ARBA" id="ARBA00004818"/>
    </source>
</evidence>
<dbReference type="SUPFAM" id="SSF56784">
    <property type="entry name" value="HAD-like"/>
    <property type="match status" value="1"/>
</dbReference>
<dbReference type="Proteomes" id="UP000319555">
    <property type="component" value="Unassembled WGS sequence"/>
</dbReference>
<dbReference type="Gene3D" id="1.10.150.240">
    <property type="entry name" value="Putative phosphatase, domain 2"/>
    <property type="match status" value="1"/>
</dbReference>
<keyword evidence="6" id="KW-0479">Metal-binding</keyword>
<evidence type="ECO:0000313" key="10">
    <source>
        <dbReference type="EMBL" id="SMO56916.1"/>
    </source>
</evidence>
<protein>
    <recommendedName>
        <fullName evidence="5">phosphoglycolate phosphatase</fullName>
        <ecNumber evidence="5">3.1.3.18</ecNumber>
    </recommendedName>
</protein>
<dbReference type="InterPro" id="IPR050155">
    <property type="entry name" value="HAD-like_hydrolase_sf"/>
</dbReference>
<dbReference type="SFLD" id="SFLDS00003">
    <property type="entry name" value="Haloacid_Dehalogenase"/>
    <property type="match status" value="1"/>
</dbReference>
<comment type="pathway">
    <text evidence="3">Organic acid metabolism; glycolate biosynthesis; glycolate from 2-phosphoglycolate: step 1/1.</text>
</comment>